<evidence type="ECO:0000313" key="3">
    <source>
        <dbReference type="Proteomes" id="UP000005289"/>
    </source>
</evidence>
<dbReference type="HOGENOM" id="CLU_1014679_0_0_6"/>
<dbReference type="Proteomes" id="UP000005289">
    <property type="component" value="Chromosome"/>
</dbReference>
<feature type="domain" description="Abortive infection protein-like C-terminal" evidence="1">
    <location>
        <begin position="173"/>
        <end position="243"/>
    </location>
</feature>
<accession>W0DNJ5</accession>
<reference evidence="2 3" key="1">
    <citation type="submission" date="2013-12" db="EMBL/GenBank/DDBJ databases">
        <authorList>
            <consortium name="DOE Joint Genome Institute"/>
            <person name="Muyzer G."/>
            <person name="Huntemann M."/>
            <person name="Han J."/>
            <person name="Chen A."/>
            <person name="Kyrpides N."/>
            <person name="Mavromatis K."/>
            <person name="Markowitz V."/>
            <person name="Palaniappan K."/>
            <person name="Ivanova N."/>
            <person name="Schaumberg A."/>
            <person name="Pati A."/>
            <person name="Liolios K."/>
            <person name="Nordberg H.P."/>
            <person name="Cantor M.N."/>
            <person name="Hua S.X."/>
            <person name="Woyke T."/>
        </authorList>
    </citation>
    <scope>NUCLEOTIDE SEQUENCE [LARGE SCALE GENOMIC DNA]</scope>
    <source>
        <strain evidence="2 3">ARh 1</strain>
    </source>
</reference>
<dbReference type="RefSeq" id="WP_025367512.1">
    <property type="nucleotide sequence ID" value="NZ_CP007029.1"/>
</dbReference>
<protein>
    <recommendedName>
        <fullName evidence="1">Abortive infection protein-like C-terminal domain-containing protein</fullName>
    </recommendedName>
</protein>
<name>W0DNJ5_9GAMM</name>
<keyword evidence="3" id="KW-1185">Reference proteome</keyword>
<dbReference type="STRING" id="713585.THITH_11770"/>
<sequence length="265" mass="29966">MSDLTSIEKRKLELALGMTGGYVLNFSNRTFEDFFFDNFGIDIYDAKYELGSGSKANRMRAFWTAEPNHTVGRVLDLLFRQWYEYAGRSDPPREQCLPIVRRLLEGAPVPDIGAVSPAIADRTLDALVRSVRDAIDRNEPELALDRLHTFVVKHFRLLCSKRGIDTSRDKPLHSLVGEYVKALRGAGLIESDMTERILKSSISVMEAFNRVRNDQSLAHDNDILTYNESLLIVSHVASSLKFIEAIEGESESNSRRPTKVEDVPF</sequence>
<proteinExistence type="predicted"/>
<dbReference type="AlphaFoldDB" id="W0DNJ5"/>
<dbReference type="Pfam" id="PF14355">
    <property type="entry name" value="Abi_C"/>
    <property type="match status" value="1"/>
</dbReference>
<dbReference type="InterPro" id="IPR026001">
    <property type="entry name" value="Abi-like_C"/>
</dbReference>
<organism evidence="2 3">
    <name type="scientific">Thioalkalivibrio paradoxus ARh 1</name>
    <dbReference type="NCBI Taxonomy" id="713585"/>
    <lineage>
        <taxon>Bacteria</taxon>
        <taxon>Pseudomonadati</taxon>
        <taxon>Pseudomonadota</taxon>
        <taxon>Gammaproteobacteria</taxon>
        <taxon>Chromatiales</taxon>
        <taxon>Ectothiorhodospiraceae</taxon>
        <taxon>Thioalkalivibrio</taxon>
    </lineage>
</organism>
<gene>
    <name evidence="2" type="ORF">THITH_11770</name>
</gene>
<dbReference type="OrthoDB" id="1395176at2"/>
<dbReference type="KEGG" id="tti:THITH_11770"/>
<evidence type="ECO:0000313" key="2">
    <source>
        <dbReference type="EMBL" id="AHE98812.1"/>
    </source>
</evidence>
<evidence type="ECO:0000259" key="1">
    <source>
        <dbReference type="Pfam" id="PF14355"/>
    </source>
</evidence>
<dbReference type="EMBL" id="CP007029">
    <property type="protein sequence ID" value="AHE98812.1"/>
    <property type="molecule type" value="Genomic_DNA"/>
</dbReference>